<name>A8A8H7_IGNH4</name>
<reference evidence="2 3" key="1">
    <citation type="journal article" date="2008" name="Genome Biol.">
        <title>A genomic analysis of the archaeal system Ignicoccus hospitalis-Nanoarchaeum equitans.</title>
        <authorList>
            <person name="Podar M."/>
            <person name="Anderson I."/>
            <person name="Makarova K.S."/>
            <person name="Elkins J.G."/>
            <person name="Ivanova N."/>
            <person name="Wall M.A."/>
            <person name="Lykidis A."/>
            <person name="Mavromatis K."/>
            <person name="Sun H."/>
            <person name="Hudson M.E."/>
            <person name="Chen W."/>
            <person name="Deciu C."/>
            <person name="Hutchison D."/>
            <person name="Eads J.R."/>
            <person name="Anderson A."/>
            <person name="Fernandes F."/>
            <person name="Szeto E."/>
            <person name="Lapidus A."/>
            <person name="Kyrpides N.C."/>
            <person name="Saier M.H.Jr."/>
            <person name="Richardson P.M."/>
            <person name="Rachel R."/>
            <person name="Huber H."/>
            <person name="Eisen J.A."/>
            <person name="Koonin E.V."/>
            <person name="Keller M."/>
            <person name="Stetter K.O."/>
        </authorList>
    </citation>
    <scope>NUCLEOTIDE SEQUENCE [LARGE SCALE GENOMIC DNA]</scope>
    <source>
        <strain evidence="3">KIN4/I / DSM 18386 / JCM 14125</strain>
    </source>
</reference>
<feature type="transmembrane region" description="Helical" evidence="1">
    <location>
        <begin position="178"/>
        <end position="201"/>
    </location>
</feature>
<proteinExistence type="predicted"/>
<gene>
    <name evidence="2" type="ordered locus">Igni_0045</name>
</gene>
<dbReference type="KEGG" id="iho:Igni_0045"/>
<feature type="transmembrane region" description="Helical" evidence="1">
    <location>
        <begin position="50"/>
        <end position="73"/>
    </location>
</feature>
<evidence type="ECO:0000256" key="1">
    <source>
        <dbReference type="SAM" id="Phobius"/>
    </source>
</evidence>
<keyword evidence="3" id="KW-1185">Reference proteome</keyword>
<feature type="transmembrane region" description="Helical" evidence="1">
    <location>
        <begin position="85"/>
        <end position="103"/>
    </location>
</feature>
<keyword evidence="1" id="KW-1133">Transmembrane helix</keyword>
<dbReference type="EMBL" id="CP000816">
    <property type="protein sequence ID" value="ABU81229.1"/>
    <property type="molecule type" value="Genomic_DNA"/>
</dbReference>
<protein>
    <submittedName>
        <fullName evidence="2">Uncharacterized protein</fullName>
    </submittedName>
</protein>
<keyword evidence="1" id="KW-0812">Transmembrane</keyword>
<dbReference type="HOGENOM" id="CLU_391110_0_0_2"/>
<sequence>MGGRKTRFFVKLSKTLQISTKEPREVMKWLVPYLLISLFTQHHYDFTVFYYSVLLMLMGVSPYDVNSTAPWIYSNPVTYPQWYAYPPFGLIALSVPSFLLYELGLLNMMTFRIILKIILLLSAFWIAKRLEEVRKGSGLVFIKNPLVFFVTAVHGMIDVLAAALLLEALYKLNGKGRYWWAFFALAITTKQTTWIVIPALVGLALRLRLYKDLIKGFALAALIVVPFISQGFIDNVLTFHGSRPPASLGYTGIPLITVAGDLATFHIANLVAPCFGKPVPRSGWGSLVLTAALASAMIYSFIISYRGRFARSLVISSFAFILFSKVVSPQNLLVPLVIFMILGVPSSFMYLMGLLATLVDAFLGTAYSVLGYLPEDALNELGTSIVILYRSSLWLSNLSGFVGLFALVLYHLIIVTILFYILRERIGIRRFALLYVIYLILVLNSVTIGGNVQRVAGVHGELVNARGAVVWIWLNPFNGFRSGDYARLPGATAYWEYTYPLALQTVKWLKDHGFSYVVFPFTLDRYRLYEYVPWLFALVSERMPFAWLVVISDDVEEYLSGHASAPPGTNVTEVLNEAFRATPYYLNMKILETSKRLNDIFKEANASRAVNVIWKEMRCPISYLRDERGLPVIFLIDKTHSGKVLSNGTRYAVVHPKNVVFINDYYEGNVVYGTPITPVSKVGLEEWLLQYAKKSSLYSLLCASR</sequence>
<dbReference type="STRING" id="453591.Igni_0045"/>
<dbReference type="Proteomes" id="UP000000262">
    <property type="component" value="Chromosome"/>
</dbReference>
<evidence type="ECO:0000313" key="2">
    <source>
        <dbReference type="EMBL" id="ABU81229.1"/>
    </source>
</evidence>
<evidence type="ECO:0000313" key="3">
    <source>
        <dbReference type="Proteomes" id="UP000000262"/>
    </source>
</evidence>
<dbReference type="AlphaFoldDB" id="A8A8H7"/>
<accession>A8A8H7</accession>
<feature type="transmembrane region" description="Helical" evidence="1">
    <location>
        <begin position="146"/>
        <end position="166"/>
    </location>
</feature>
<feature type="transmembrane region" description="Helical" evidence="1">
    <location>
        <begin position="432"/>
        <end position="452"/>
    </location>
</feature>
<feature type="transmembrane region" description="Helical" evidence="1">
    <location>
        <begin position="284"/>
        <end position="303"/>
    </location>
</feature>
<organism evidence="2 3">
    <name type="scientific">Ignicoccus hospitalis (strain KIN4/I / DSM 18386 / JCM 14125)</name>
    <dbReference type="NCBI Taxonomy" id="453591"/>
    <lineage>
        <taxon>Archaea</taxon>
        <taxon>Thermoproteota</taxon>
        <taxon>Thermoprotei</taxon>
        <taxon>Desulfurococcales</taxon>
        <taxon>Desulfurococcaceae</taxon>
        <taxon>Ignicoccus</taxon>
    </lineage>
</organism>
<keyword evidence="1" id="KW-0472">Membrane</keyword>
<feature type="transmembrane region" description="Helical" evidence="1">
    <location>
        <begin position="393"/>
        <end position="420"/>
    </location>
</feature>
<feature type="transmembrane region" description="Helical" evidence="1">
    <location>
        <begin position="213"/>
        <end position="233"/>
    </location>
</feature>
<feature type="transmembrane region" description="Helical" evidence="1">
    <location>
        <begin position="109"/>
        <end position="126"/>
    </location>
</feature>
<dbReference type="eggNOG" id="arCOG06688">
    <property type="taxonomic scope" value="Archaea"/>
</dbReference>
<feature type="transmembrane region" description="Helical" evidence="1">
    <location>
        <begin position="253"/>
        <end position="272"/>
    </location>
</feature>